<proteinExistence type="predicted"/>
<dbReference type="AlphaFoldDB" id="A0A8J3ID84"/>
<dbReference type="Proteomes" id="UP000597444">
    <property type="component" value="Unassembled WGS sequence"/>
</dbReference>
<sequence>MTMRFLRGNSQAPKGHAILIARSASDSRVIYSTYCLVPPIPMSLAKYLPPLFAAQIPAEELQDATNLTGMPIPPMLEEAFDLSYLEMLAEHRDDDLCDIGTVNSKDEVSRMQLATTSSHEYGQLYASYFATLGRTPTSAQIREQAPLEEVDAEELLLQTMPDRQKLAELGKLVGTARYAIGGHDTALLQETKRKMERFARLLADKYRGQELVAAATATNEQGAKLAELYLKRAYKLLDEEYADIPGIERAIRELQE</sequence>
<accession>A0A8J3ID84</accession>
<keyword evidence="2" id="KW-1185">Reference proteome</keyword>
<evidence type="ECO:0000313" key="2">
    <source>
        <dbReference type="Proteomes" id="UP000597444"/>
    </source>
</evidence>
<gene>
    <name evidence="1" type="ORF">KSF_014160</name>
</gene>
<reference evidence="1" key="1">
    <citation type="submission" date="2020-10" db="EMBL/GenBank/DDBJ databases">
        <title>Taxonomic study of unclassified bacteria belonging to the class Ktedonobacteria.</title>
        <authorList>
            <person name="Yabe S."/>
            <person name="Wang C.M."/>
            <person name="Zheng Y."/>
            <person name="Sakai Y."/>
            <person name="Cavaletti L."/>
            <person name="Monciardini P."/>
            <person name="Donadio S."/>
        </authorList>
    </citation>
    <scope>NUCLEOTIDE SEQUENCE</scope>
    <source>
        <strain evidence="1">ID150040</strain>
    </source>
</reference>
<protein>
    <submittedName>
        <fullName evidence="1">Uncharacterized protein</fullName>
    </submittedName>
</protein>
<evidence type="ECO:0000313" key="1">
    <source>
        <dbReference type="EMBL" id="GHO91368.1"/>
    </source>
</evidence>
<organism evidence="1 2">
    <name type="scientific">Reticulibacter mediterranei</name>
    <dbReference type="NCBI Taxonomy" id="2778369"/>
    <lineage>
        <taxon>Bacteria</taxon>
        <taxon>Bacillati</taxon>
        <taxon>Chloroflexota</taxon>
        <taxon>Ktedonobacteria</taxon>
        <taxon>Ktedonobacterales</taxon>
        <taxon>Reticulibacteraceae</taxon>
        <taxon>Reticulibacter</taxon>
    </lineage>
</organism>
<dbReference type="RefSeq" id="WP_220202265.1">
    <property type="nucleotide sequence ID" value="NZ_BNJK01000001.1"/>
</dbReference>
<dbReference type="EMBL" id="BNJK01000001">
    <property type="protein sequence ID" value="GHO91368.1"/>
    <property type="molecule type" value="Genomic_DNA"/>
</dbReference>
<name>A0A8J3ID84_9CHLR</name>
<comment type="caution">
    <text evidence="1">The sequence shown here is derived from an EMBL/GenBank/DDBJ whole genome shotgun (WGS) entry which is preliminary data.</text>
</comment>